<dbReference type="PROSITE" id="PS50110">
    <property type="entry name" value="RESPONSE_REGULATORY"/>
    <property type="match status" value="1"/>
</dbReference>
<name>A0A4R1KSQ5_9FLAO</name>
<dbReference type="SUPFAM" id="SSF52172">
    <property type="entry name" value="CheY-like"/>
    <property type="match status" value="1"/>
</dbReference>
<dbReference type="PANTHER" id="PTHR43214">
    <property type="entry name" value="TWO-COMPONENT RESPONSE REGULATOR"/>
    <property type="match status" value="1"/>
</dbReference>
<gene>
    <name evidence="6" type="ORF">DFQ05_1412</name>
</gene>
<dbReference type="Pfam" id="PF00196">
    <property type="entry name" value="GerE"/>
    <property type="match status" value="1"/>
</dbReference>
<dbReference type="RefSeq" id="WP_132704680.1">
    <property type="nucleotide sequence ID" value="NZ_SMGI01000002.1"/>
</dbReference>
<evidence type="ECO:0000259" key="4">
    <source>
        <dbReference type="PROSITE" id="PS50043"/>
    </source>
</evidence>
<dbReference type="Proteomes" id="UP000295714">
    <property type="component" value="Unassembled WGS sequence"/>
</dbReference>
<dbReference type="InterPro" id="IPR058245">
    <property type="entry name" value="NreC/VraR/RcsB-like_REC"/>
</dbReference>
<dbReference type="EMBL" id="SMGI01000002">
    <property type="protein sequence ID" value="TCK67633.1"/>
    <property type="molecule type" value="Genomic_DNA"/>
</dbReference>
<dbReference type="InterPro" id="IPR016032">
    <property type="entry name" value="Sig_transdc_resp-reg_C-effctor"/>
</dbReference>
<dbReference type="AlphaFoldDB" id="A0A4R1KSQ5"/>
<evidence type="ECO:0000259" key="5">
    <source>
        <dbReference type="PROSITE" id="PS50110"/>
    </source>
</evidence>
<dbReference type="GO" id="GO:0003677">
    <property type="term" value="F:DNA binding"/>
    <property type="evidence" value="ECO:0007669"/>
    <property type="project" value="UniProtKB-KW"/>
</dbReference>
<dbReference type="Gene3D" id="3.40.50.2300">
    <property type="match status" value="1"/>
</dbReference>
<keyword evidence="7" id="KW-1185">Reference proteome</keyword>
<evidence type="ECO:0000313" key="7">
    <source>
        <dbReference type="Proteomes" id="UP000295714"/>
    </source>
</evidence>
<reference evidence="6 7" key="1">
    <citation type="journal article" date="2015" name="Stand. Genomic Sci.">
        <title>Genomic Encyclopedia of Bacterial and Archaeal Type Strains, Phase III: the genomes of soil and plant-associated and newly described type strains.</title>
        <authorList>
            <person name="Whitman W.B."/>
            <person name="Woyke T."/>
            <person name="Klenk H.P."/>
            <person name="Zhou Y."/>
            <person name="Lilburn T.G."/>
            <person name="Beck B.J."/>
            <person name="De Vos P."/>
            <person name="Vandamme P."/>
            <person name="Eisen J.A."/>
            <person name="Garrity G."/>
            <person name="Hugenholtz P."/>
            <person name="Kyrpides N.C."/>
        </authorList>
    </citation>
    <scope>NUCLEOTIDE SEQUENCE [LARGE SCALE GENOMIC DNA]</scope>
    <source>
        <strain evidence="6 7">CECT 8445</strain>
    </source>
</reference>
<dbReference type="InterPro" id="IPR011006">
    <property type="entry name" value="CheY-like_superfamily"/>
</dbReference>
<feature type="domain" description="Response regulatory" evidence="5">
    <location>
        <begin position="6"/>
        <end position="124"/>
    </location>
</feature>
<dbReference type="GO" id="GO:0000160">
    <property type="term" value="P:phosphorelay signal transduction system"/>
    <property type="evidence" value="ECO:0007669"/>
    <property type="project" value="InterPro"/>
</dbReference>
<evidence type="ECO:0000256" key="1">
    <source>
        <dbReference type="ARBA" id="ARBA00022553"/>
    </source>
</evidence>
<dbReference type="Pfam" id="PF00072">
    <property type="entry name" value="Response_reg"/>
    <property type="match status" value="1"/>
</dbReference>
<dbReference type="GO" id="GO:0006355">
    <property type="term" value="P:regulation of DNA-templated transcription"/>
    <property type="evidence" value="ECO:0007669"/>
    <property type="project" value="InterPro"/>
</dbReference>
<dbReference type="PROSITE" id="PS50043">
    <property type="entry name" value="HTH_LUXR_2"/>
    <property type="match status" value="1"/>
</dbReference>
<organism evidence="6 7">
    <name type="scientific">Winogradskyella wandonensis</name>
    <dbReference type="NCBI Taxonomy" id="1442586"/>
    <lineage>
        <taxon>Bacteria</taxon>
        <taxon>Pseudomonadati</taxon>
        <taxon>Bacteroidota</taxon>
        <taxon>Flavobacteriia</taxon>
        <taxon>Flavobacteriales</taxon>
        <taxon>Flavobacteriaceae</taxon>
        <taxon>Winogradskyella</taxon>
    </lineage>
</organism>
<proteinExistence type="predicted"/>
<feature type="domain" description="HTH luxR-type" evidence="4">
    <location>
        <begin position="150"/>
        <end position="215"/>
    </location>
</feature>
<dbReference type="InterPro" id="IPR000792">
    <property type="entry name" value="Tscrpt_reg_LuxR_C"/>
</dbReference>
<dbReference type="InterPro" id="IPR001789">
    <property type="entry name" value="Sig_transdc_resp-reg_receiver"/>
</dbReference>
<evidence type="ECO:0000256" key="2">
    <source>
        <dbReference type="ARBA" id="ARBA00023125"/>
    </source>
</evidence>
<dbReference type="CDD" id="cd06170">
    <property type="entry name" value="LuxR_C_like"/>
    <property type="match status" value="1"/>
</dbReference>
<dbReference type="PRINTS" id="PR00038">
    <property type="entry name" value="HTHLUXR"/>
</dbReference>
<sequence>MKRLIKIALADDELLFRQGVKAILQAEDKIRVLFDAENGQDLLDKLRIAKQKPQIIVTDLKMPELNGIDVTKIIRKEFPDIKIIALTSYFSKPFILNMISIGAAGYLAKNSAPKLMISTIKKVYENGFYYDEKIKKFIKENEKEAKQVKSTLDSNYFTLRELDVLNLICRQYLTKDIGDRLGISPRTVEVHRNNLLLKTQSKNIAGLVIYALKNKLVDLDSDFSFS</sequence>
<dbReference type="CDD" id="cd17535">
    <property type="entry name" value="REC_NarL-like"/>
    <property type="match status" value="1"/>
</dbReference>
<evidence type="ECO:0000256" key="3">
    <source>
        <dbReference type="PROSITE-ProRule" id="PRU00169"/>
    </source>
</evidence>
<keyword evidence="2" id="KW-0238">DNA-binding</keyword>
<keyword evidence="1 3" id="KW-0597">Phosphoprotein</keyword>
<evidence type="ECO:0000313" key="6">
    <source>
        <dbReference type="EMBL" id="TCK67633.1"/>
    </source>
</evidence>
<dbReference type="SMART" id="SM00448">
    <property type="entry name" value="REC"/>
    <property type="match status" value="1"/>
</dbReference>
<comment type="caution">
    <text evidence="6">The sequence shown here is derived from an EMBL/GenBank/DDBJ whole genome shotgun (WGS) entry which is preliminary data.</text>
</comment>
<dbReference type="OrthoDB" id="9795108at2"/>
<accession>A0A4R1KSQ5</accession>
<dbReference type="SMART" id="SM00421">
    <property type="entry name" value="HTH_LUXR"/>
    <property type="match status" value="1"/>
</dbReference>
<dbReference type="SUPFAM" id="SSF46894">
    <property type="entry name" value="C-terminal effector domain of the bipartite response regulators"/>
    <property type="match status" value="1"/>
</dbReference>
<dbReference type="PANTHER" id="PTHR43214:SF43">
    <property type="entry name" value="TWO-COMPONENT RESPONSE REGULATOR"/>
    <property type="match status" value="1"/>
</dbReference>
<protein>
    <submittedName>
        <fullName evidence="6">LuxR family two component transcriptional regulator</fullName>
    </submittedName>
</protein>
<dbReference type="InterPro" id="IPR039420">
    <property type="entry name" value="WalR-like"/>
</dbReference>
<feature type="modified residue" description="4-aspartylphosphate" evidence="3">
    <location>
        <position position="59"/>
    </location>
</feature>